<dbReference type="EC" id="3.1.3.16" evidence="2"/>
<dbReference type="AlphaFoldDB" id="A0ABD1GLD3"/>
<dbReference type="InterPro" id="IPR001932">
    <property type="entry name" value="PPM-type_phosphatase-like_dom"/>
</dbReference>
<dbReference type="SUPFAM" id="SSF81606">
    <property type="entry name" value="PP2C-like"/>
    <property type="match status" value="1"/>
</dbReference>
<proteinExistence type="predicted"/>
<dbReference type="PANTHER" id="PTHR13832">
    <property type="entry name" value="PROTEIN PHOSPHATASE 2C"/>
    <property type="match status" value="1"/>
</dbReference>
<evidence type="ECO:0000259" key="1">
    <source>
        <dbReference type="PROSITE" id="PS51746"/>
    </source>
</evidence>
<keyword evidence="3" id="KW-1185">Reference proteome</keyword>
<name>A0ABD1GLD3_SALDI</name>
<evidence type="ECO:0000313" key="2">
    <source>
        <dbReference type="EMBL" id="KAL1544942.1"/>
    </source>
</evidence>
<dbReference type="PANTHER" id="PTHR13832:SF165">
    <property type="entry name" value="PROTEIN PHOSPHATASE 2C 49-RELATED"/>
    <property type="match status" value="1"/>
</dbReference>
<dbReference type="Gene3D" id="3.60.40.10">
    <property type="entry name" value="PPM-type phosphatase domain"/>
    <property type="match status" value="1"/>
</dbReference>
<dbReference type="InterPro" id="IPR036457">
    <property type="entry name" value="PPM-type-like_dom_sf"/>
</dbReference>
<dbReference type="CDD" id="cd00143">
    <property type="entry name" value="PP2Cc"/>
    <property type="match status" value="1"/>
</dbReference>
<sequence>MFVHYSQLCMYAKGVKSPEMPVMFVPSIRSGGFADIGPRPRRYMEDEHIRIDDLSAHLELLITVPQPSAFYGVFYGHGGPEAAAYVRKQAMRFFFEDDMALAEDSSISSSSGMTALTALVVGRLLMVANAGDCQAVLCRKGEAIDMFQDHRPSYALERRRVEELGGFIDDGYLNGVLSVTQALGDWDMKLLQGSTSPLIQATFNAPEEAVQPRSFLDEGSNR</sequence>
<comment type="caution">
    <text evidence="2">The sequence shown here is derived from an EMBL/GenBank/DDBJ whole genome shotgun (WGS) entry which is preliminary data.</text>
</comment>
<dbReference type="GO" id="GO:0004722">
    <property type="term" value="F:protein serine/threonine phosphatase activity"/>
    <property type="evidence" value="ECO:0007669"/>
    <property type="project" value="UniProtKB-EC"/>
</dbReference>
<protein>
    <submittedName>
        <fullName evidence="2">Protein-serine/threonine phosphatase</fullName>
        <ecNumber evidence="2">3.1.3.16</ecNumber>
    </submittedName>
</protein>
<dbReference type="Proteomes" id="UP001567538">
    <property type="component" value="Unassembled WGS sequence"/>
</dbReference>
<dbReference type="Pfam" id="PF00481">
    <property type="entry name" value="PP2C"/>
    <property type="match status" value="1"/>
</dbReference>
<dbReference type="EMBL" id="JBEAFC010000008">
    <property type="protein sequence ID" value="KAL1544942.1"/>
    <property type="molecule type" value="Genomic_DNA"/>
</dbReference>
<dbReference type="InterPro" id="IPR015655">
    <property type="entry name" value="PP2C"/>
</dbReference>
<dbReference type="PROSITE" id="PS51746">
    <property type="entry name" value="PPM_2"/>
    <property type="match status" value="1"/>
</dbReference>
<evidence type="ECO:0000313" key="3">
    <source>
        <dbReference type="Proteomes" id="UP001567538"/>
    </source>
</evidence>
<keyword evidence="2" id="KW-0378">Hydrolase</keyword>
<reference evidence="2 3" key="1">
    <citation type="submission" date="2024-06" db="EMBL/GenBank/DDBJ databases">
        <title>A chromosome level genome sequence of Diviner's sage (Salvia divinorum).</title>
        <authorList>
            <person name="Ford S.A."/>
            <person name="Ro D.-K."/>
            <person name="Ness R.W."/>
            <person name="Phillips M.A."/>
        </authorList>
    </citation>
    <scope>NUCLEOTIDE SEQUENCE [LARGE SCALE GENOMIC DNA]</scope>
    <source>
        <strain evidence="2">SAF-2024a</strain>
        <tissue evidence="2">Leaf</tissue>
    </source>
</reference>
<organism evidence="2 3">
    <name type="scientific">Salvia divinorum</name>
    <name type="common">Maria pastora</name>
    <name type="synonym">Diviner's sage</name>
    <dbReference type="NCBI Taxonomy" id="28513"/>
    <lineage>
        <taxon>Eukaryota</taxon>
        <taxon>Viridiplantae</taxon>
        <taxon>Streptophyta</taxon>
        <taxon>Embryophyta</taxon>
        <taxon>Tracheophyta</taxon>
        <taxon>Spermatophyta</taxon>
        <taxon>Magnoliopsida</taxon>
        <taxon>eudicotyledons</taxon>
        <taxon>Gunneridae</taxon>
        <taxon>Pentapetalae</taxon>
        <taxon>asterids</taxon>
        <taxon>lamiids</taxon>
        <taxon>Lamiales</taxon>
        <taxon>Lamiaceae</taxon>
        <taxon>Nepetoideae</taxon>
        <taxon>Mentheae</taxon>
        <taxon>Salviinae</taxon>
        <taxon>Salvia</taxon>
        <taxon>Salvia subgen. Calosphace</taxon>
    </lineage>
</organism>
<gene>
    <name evidence="2" type="ORF">AAHA92_21728</name>
</gene>
<accession>A0ABD1GLD3</accession>
<feature type="domain" description="PPM-type phosphatase" evidence="1">
    <location>
        <begin position="30"/>
        <end position="222"/>
    </location>
</feature>
<dbReference type="SMART" id="SM00332">
    <property type="entry name" value="PP2Cc"/>
    <property type="match status" value="1"/>
</dbReference>